<dbReference type="Gene3D" id="3.40.30.10">
    <property type="entry name" value="Glutaredoxin"/>
    <property type="match status" value="1"/>
</dbReference>
<dbReference type="GO" id="GO:0015035">
    <property type="term" value="F:protein-disulfide reductase activity"/>
    <property type="evidence" value="ECO:0007669"/>
    <property type="project" value="TreeGrafter"/>
</dbReference>
<feature type="region of interest" description="Disordered" evidence="3">
    <location>
        <begin position="1"/>
        <end position="37"/>
    </location>
</feature>
<comment type="caution">
    <text evidence="5">The sequence shown here is derived from an EMBL/GenBank/DDBJ whole genome shotgun (WGS) entry which is preliminary data.</text>
</comment>
<gene>
    <name evidence="5" type="ORF">HMPREF9238_00492</name>
</gene>
<dbReference type="PANTHER" id="PTHR45663:SF11">
    <property type="entry name" value="GEO12009P1"/>
    <property type="match status" value="1"/>
</dbReference>
<organism evidence="5 6">
    <name type="scientific">Gleimia europaea ACS-120-V-Col10b</name>
    <dbReference type="NCBI Taxonomy" id="883069"/>
    <lineage>
        <taxon>Bacteria</taxon>
        <taxon>Bacillati</taxon>
        <taxon>Actinomycetota</taxon>
        <taxon>Actinomycetes</taxon>
        <taxon>Actinomycetales</taxon>
        <taxon>Actinomycetaceae</taxon>
        <taxon>Gleimia</taxon>
    </lineage>
</organism>
<keyword evidence="6" id="KW-1185">Reference proteome</keyword>
<protein>
    <submittedName>
        <fullName evidence="5">Thioredoxin</fullName>
    </submittedName>
</protein>
<accession>A0A9W5VWA9</accession>
<evidence type="ECO:0000313" key="6">
    <source>
        <dbReference type="Proteomes" id="UP000014387"/>
    </source>
</evidence>
<evidence type="ECO:0000256" key="3">
    <source>
        <dbReference type="SAM" id="MobiDB-lite"/>
    </source>
</evidence>
<dbReference type="InterPro" id="IPR013766">
    <property type="entry name" value="Thioredoxin_domain"/>
</dbReference>
<dbReference type="EMBL" id="AGWN01000001">
    <property type="protein sequence ID" value="EPD30738.1"/>
    <property type="molecule type" value="Genomic_DNA"/>
</dbReference>
<evidence type="ECO:0000259" key="4">
    <source>
        <dbReference type="PROSITE" id="PS51352"/>
    </source>
</evidence>
<dbReference type="RefSeq" id="WP_016443850.1">
    <property type="nucleotide sequence ID" value="NZ_KE150266.1"/>
</dbReference>
<dbReference type="Proteomes" id="UP000014387">
    <property type="component" value="Unassembled WGS sequence"/>
</dbReference>
<feature type="domain" description="Thioredoxin" evidence="4">
    <location>
        <begin position="19"/>
        <end position="146"/>
    </location>
</feature>
<dbReference type="Pfam" id="PF14561">
    <property type="entry name" value="TPR_20"/>
    <property type="match status" value="1"/>
</dbReference>
<dbReference type="PANTHER" id="PTHR45663">
    <property type="entry name" value="GEO12009P1"/>
    <property type="match status" value="1"/>
</dbReference>
<name>A0A9W5VWA9_9ACTO</name>
<dbReference type="AlphaFoldDB" id="A0A9W5VWA9"/>
<dbReference type="Pfam" id="PF00085">
    <property type="entry name" value="Thioredoxin"/>
    <property type="match status" value="1"/>
</dbReference>
<dbReference type="PROSITE" id="PS51352">
    <property type="entry name" value="THIOREDOXIN_2"/>
    <property type="match status" value="1"/>
</dbReference>
<dbReference type="SUPFAM" id="SSF52833">
    <property type="entry name" value="Thioredoxin-like"/>
    <property type="match status" value="1"/>
</dbReference>
<dbReference type="InterPro" id="IPR036249">
    <property type="entry name" value="Thioredoxin-like_sf"/>
</dbReference>
<feature type="compositionally biased region" description="Low complexity" evidence="3">
    <location>
        <begin position="18"/>
        <end position="35"/>
    </location>
</feature>
<dbReference type="CDD" id="cd02956">
    <property type="entry name" value="ybbN"/>
    <property type="match status" value="1"/>
</dbReference>
<comment type="similarity">
    <text evidence="1">Belongs to the thioredoxin family.</text>
</comment>
<evidence type="ECO:0000256" key="2">
    <source>
        <dbReference type="ARBA" id="ARBA00023284"/>
    </source>
</evidence>
<dbReference type="InterPro" id="IPR011990">
    <property type="entry name" value="TPR-like_helical_dom_sf"/>
</dbReference>
<evidence type="ECO:0000313" key="5">
    <source>
        <dbReference type="EMBL" id="EPD30738.1"/>
    </source>
</evidence>
<proteinExistence type="inferred from homology"/>
<keyword evidence="2" id="KW-0676">Redox-active center</keyword>
<dbReference type="GO" id="GO:0006950">
    <property type="term" value="P:response to stress"/>
    <property type="evidence" value="ECO:0007669"/>
    <property type="project" value="UniProtKB-ARBA"/>
</dbReference>
<dbReference type="OrthoDB" id="5181746at2"/>
<reference evidence="5 6" key="1">
    <citation type="submission" date="2013-05" db="EMBL/GenBank/DDBJ databases">
        <title>The Genome Sequence of Actinomyces europaeus ACS-120-V-COL10B.</title>
        <authorList>
            <consortium name="The Broad Institute Genomics Platform"/>
            <person name="Earl A."/>
            <person name="Ward D."/>
            <person name="Feldgarden M."/>
            <person name="Gevers D."/>
            <person name="Saerens B."/>
            <person name="Vaneechoutte M."/>
            <person name="Walker B."/>
            <person name="Young S."/>
            <person name="Zeng Q."/>
            <person name="Gargeya S."/>
            <person name="Fitzgerald M."/>
            <person name="Haas B."/>
            <person name="Abouelleil A."/>
            <person name="Allen A.W."/>
            <person name="Alvarado L."/>
            <person name="Arachchi H.M."/>
            <person name="Berlin A.M."/>
            <person name="Chapman S.B."/>
            <person name="Gainer-Dewar J."/>
            <person name="Goldberg J."/>
            <person name="Griggs A."/>
            <person name="Gujja S."/>
            <person name="Hansen M."/>
            <person name="Howarth C."/>
            <person name="Imamovic A."/>
            <person name="Ireland A."/>
            <person name="Larimer J."/>
            <person name="McCowan C."/>
            <person name="Murphy C."/>
            <person name="Pearson M."/>
            <person name="Poon T.W."/>
            <person name="Priest M."/>
            <person name="Roberts A."/>
            <person name="Saif S."/>
            <person name="Shea T."/>
            <person name="Sisk P."/>
            <person name="Sykes S."/>
            <person name="Wortman J."/>
            <person name="Nusbaum C."/>
            <person name="Birren B."/>
        </authorList>
    </citation>
    <scope>NUCLEOTIDE SEQUENCE [LARGE SCALE GENOMIC DNA]</scope>
    <source>
        <strain evidence="5 6">ACS-120-V-Col10b</strain>
    </source>
</reference>
<dbReference type="GO" id="GO:0005737">
    <property type="term" value="C:cytoplasm"/>
    <property type="evidence" value="ECO:0007669"/>
    <property type="project" value="TreeGrafter"/>
</dbReference>
<dbReference type="Gene3D" id="1.25.40.10">
    <property type="entry name" value="Tetratricopeptide repeat domain"/>
    <property type="match status" value="1"/>
</dbReference>
<evidence type="ECO:0000256" key="1">
    <source>
        <dbReference type="ARBA" id="ARBA00008987"/>
    </source>
</evidence>
<sequence>MSGESMPADTCGAVSLEGAAPGSTPAATPASSDAGLNGPIIRDVDEAGLQELVDLSQTLPVVIDFWADWCQPCKQLTPILEDVIRELDGRVVLAKIDTEANQQLSQMFGVQSIPTVVALIGGRPVPLFQGAQPKDQIVAVFNELLKVAANAGLTGRMVDGSTGPKTNPLHEAAMAAEDAGDLEGAIEQWGKVLAQAPKDQVAKESIARLQLAKRVRAESDGSELSRADAAFVEGNVEAAFDTLLDVIARSKGSDDEAFEAAQERLLQMFTVLGADPRVKAARARLSSLLF</sequence>